<dbReference type="CDD" id="cd02440">
    <property type="entry name" value="AdoMet_MTases"/>
    <property type="match status" value="1"/>
</dbReference>
<dbReference type="PANTHER" id="PTHR47739">
    <property type="entry name" value="TRNA1(VAL) (ADENINE(37)-N6)-METHYLTRANSFERASE"/>
    <property type="match status" value="1"/>
</dbReference>
<reference evidence="9" key="1">
    <citation type="submission" date="2016-10" db="EMBL/GenBank/DDBJ databases">
        <authorList>
            <person name="Varghese N."/>
            <person name="Submissions S."/>
        </authorList>
    </citation>
    <scope>NUCLEOTIDE SEQUENCE [LARGE SCALE GENOMIC DNA]</scope>
    <source>
        <strain evidence="9">CGMCC 1.12333</strain>
    </source>
</reference>
<keyword evidence="5 6" id="KW-0819">tRNA processing</keyword>
<gene>
    <name evidence="8" type="ORF">SAMN05216480_101498</name>
</gene>
<keyword evidence="9" id="KW-1185">Reference proteome</keyword>
<proteinExistence type="inferred from homology"/>
<dbReference type="AlphaFoldDB" id="A0A1I7F0D2"/>
<dbReference type="EMBL" id="FPBK01000001">
    <property type="protein sequence ID" value="SFU29621.1"/>
    <property type="molecule type" value="Genomic_DNA"/>
</dbReference>
<protein>
    <recommendedName>
        <fullName evidence="6">tRNA1(Val) (adenine(37)-N6)-methyltransferase</fullName>
        <ecNumber evidence="6">2.1.1.223</ecNumber>
    </recommendedName>
    <alternativeName>
        <fullName evidence="6">tRNA m6A37 methyltransferase</fullName>
    </alternativeName>
</protein>
<feature type="domain" description="Methyltransferase small" evidence="7">
    <location>
        <begin position="41"/>
        <end position="128"/>
    </location>
</feature>
<dbReference type="SUPFAM" id="SSF53335">
    <property type="entry name" value="S-adenosyl-L-methionine-dependent methyltransferases"/>
    <property type="match status" value="1"/>
</dbReference>
<evidence type="ECO:0000256" key="5">
    <source>
        <dbReference type="ARBA" id="ARBA00022694"/>
    </source>
</evidence>
<dbReference type="GO" id="GO:0005737">
    <property type="term" value="C:cytoplasm"/>
    <property type="evidence" value="ECO:0007669"/>
    <property type="project" value="UniProtKB-SubCell"/>
</dbReference>
<dbReference type="InterPro" id="IPR029063">
    <property type="entry name" value="SAM-dependent_MTases_sf"/>
</dbReference>
<evidence type="ECO:0000256" key="6">
    <source>
        <dbReference type="HAMAP-Rule" id="MF_01872"/>
    </source>
</evidence>
<dbReference type="HAMAP" id="MF_01872">
    <property type="entry name" value="tRNA_methyltr_YfiC"/>
    <property type="match status" value="1"/>
</dbReference>
<evidence type="ECO:0000256" key="1">
    <source>
        <dbReference type="ARBA" id="ARBA00022490"/>
    </source>
</evidence>
<dbReference type="GO" id="GO:0032259">
    <property type="term" value="P:methylation"/>
    <property type="evidence" value="ECO:0007669"/>
    <property type="project" value="UniProtKB-KW"/>
</dbReference>
<dbReference type="EC" id="2.1.1.223" evidence="6"/>
<accession>A0A1I7F0D2</accession>
<dbReference type="Gene3D" id="3.40.50.150">
    <property type="entry name" value="Vaccinia Virus protein VP39"/>
    <property type="match status" value="1"/>
</dbReference>
<dbReference type="InterPro" id="IPR050210">
    <property type="entry name" value="tRNA_Adenine-N(6)_MTase"/>
</dbReference>
<dbReference type="OrthoDB" id="5383291at2"/>
<dbReference type="Pfam" id="PF05175">
    <property type="entry name" value="MTS"/>
    <property type="match status" value="1"/>
</dbReference>
<dbReference type="InterPro" id="IPR007848">
    <property type="entry name" value="Small_mtfrase_dom"/>
</dbReference>
<sequence>MGKSKPFQFKEFAVQQDQCAMKIGTDGVLLGAWAEVGEYPKNILDIGTGTGVVALMLAQRSDAPTIDAIELDKDAYFQSQENFQNSPWADRLFGYHAEFTEYVAELFEEEETYDVIVSNPPFYAEDYSSGDAQRDAARLNASLPFEDLIEGASLILSEKGIFNLIVPFKEQDTCIGLAAQFGIHLIKITQVKGNPDAEVKRSLLAFSFQQPAQVEASLLIIEKARHQYTQEYIELTKDFYLKM</sequence>
<keyword evidence="1 6" id="KW-0963">Cytoplasm</keyword>
<evidence type="ECO:0000259" key="7">
    <source>
        <dbReference type="Pfam" id="PF05175"/>
    </source>
</evidence>
<dbReference type="PANTHER" id="PTHR47739:SF1">
    <property type="entry name" value="TRNA1(VAL) (ADENINE(37)-N6)-METHYLTRANSFERASE"/>
    <property type="match status" value="1"/>
</dbReference>
<dbReference type="InterPro" id="IPR022882">
    <property type="entry name" value="tRNA_adenine-N6_MeTrfase"/>
</dbReference>
<dbReference type="InterPro" id="IPR002052">
    <property type="entry name" value="DNA_methylase_N6_adenine_CS"/>
</dbReference>
<evidence type="ECO:0000256" key="4">
    <source>
        <dbReference type="ARBA" id="ARBA00022691"/>
    </source>
</evidence>
<name>A0A1I7F0D2_9FLAO</name>
<keyword evidence="2 6" id="KW-0489">Methyltransferase</keyword>
<dbReference type="Proteomes" id="UP000199138">
    <property type="component" value="Unassembled WGS sequence"/>
</dbReference>
<comment type="function">
    <text evidence="6">Specifically methylates the adenine in position 37 of tRNA(1)(Val) (anticodon cmo5UAC).</text>
</comment>
<dbReference type="GO" id="GO:0003676">
    <property type="term" value="F:nucleic acid binding"/>
    <property type="evidence" value="ECO:0007669"/>
    <property type="project" value="InterPro"/>
</dbReference>
<evidence type="ECO:0000313" key="9">
    <source>
        <dbReference type="Proteomes" id="UP000199138"/>
    </source>
</evidence>
<evidence type="ECO:0000313" key="8">
    <source>
        <dbReference type="EMBL" id="SFU29621.1"/>
    </source>
</evidence>
<organism evidence="8 9">
    <name type="scientific">Pustulibacterium marinum</name>
    <dbReference type="NCBI Taxonomy" id="1224947"/>
    <lineage>
        <taxon>Bacteria</taxon>
        <taxon>Pseudomonadati</taxon>
        <taxon>Bacteroidota</taxon>
        <taxon>Flavobacteriia</taxon>
        <taxon>Flavobacteriales</taxon>
        <taxon>Flavobacteriaceae</taxon>
        <taxon>Pustulibacterium</taxon>
    </lineage>
</organism>
<evidence type="ECO:0000256" key="3">
    <source>
        <dbReference type="ARBA" id="ARBA00022679"/>
    </source>
</evidence>
<dbReference type="GO" id="GO:0016430">
    <property type="term" value="F:tRNA (adenine-N6)-methyltransferase activity"/>
    <property type="evidence" value="ECO:0007669"/>
    <property type="project" value="UniProtKB-UniRule"/>
</dbReference>
<keyword evidence="4 6" id="KW-0949">S-adenosyl-L-methionine</keyword>
<dbReference type="PROSITE" id="PS00092">
    <property type="entry name" value="N6_MTASE"/>
    <property type="match status" value="1"/>
</dbReference>
<comment type="catalytic activity">
    <reaction evidence="6">
        <text>adenosine(37) in tRNA1(Val) + S-adenosyl-L-methionine = N(6)-methyladenosine(37) in tRNA1(Val) + S-adenosyl-L-homocysteine + H(+)</text>
        <dbReference type="Rhea" id="RHEA:43160"/>
        <dbReference type="Rhea" id="RHEA-COMP:10369"/>
        <dbReference type="Rhea" id="RHEA-COMP:10370"/>
        <dbReference type="ChEBI" id="CHEBI:15378"/>
        <dbReference type="ChEBI" id="CHEBI:57856"/>
        <dbReference type="ChEBI" id="CHEBI:59789"/>
        <dbReference type="ChEBI" id="CHEBI:74411"/>
        <dbReference type="ChEBI" id="CHEBI:74449"/>
        <dbReference type="EC" id="2.1.1.223"/>
    </reaction>
</comment>
<dbReference type="STRING" id="1224947.SAMN05216480_101498"/>
<keyword evidence="3 6" id="KW-0808">Transferase</keyword>
<evidence type="ECO:0000256" key="2">
    <source>
        <dbReference type="ARBA" id="ARBA00022603"/>
    </source>
</evidence>
<dbReference type="GO" id="GO:0008033">
    <property type="term" value="P:tRNA processing"/>
    <property type="evidence" value="ECO:0007669"/>
    <property type="project" value="UniProtKB-UniRule"/>
</dbReference>
<dbReference type="RefSeq" id="WP_093022551.1">
    <property type="nucleotide sequence ID" value="NZ_FPBK01000001.1"/>
</dbReference>
<comment type="similarity">
    <text evidence="6">Belongs to the methyltransferase superfamily. tRNA (adenine-N(6)-)-methyltransferase family.</text>
</comment>
<comment type="subcellular location">
    <subcellularLocation>
        <location evidence="6">Cytoplasm</location>
    </subcellularLocation>
</comment>